<sequence>MSRARQILTAMAGGAVVTLAVLGPTSTAAASTATAGRETAATSAAAWEFYSSYYTRNDCVQVGRDGQSAGWWDLYRCDFIRGDRWDLYVQR</sequence>
<proteinExistence type="predicted"/>
<keyword evidence="3" id="KW-1185">Reference proteome</keyword>
<keyword evidence="1" id="KW-0732">Signal</keyword>
<gene>
    <name evidence="2" type="ORF">HNP84_009919</name>
</gene>
<feature type="chain" id="PRO_5039085123" evidence="1">
    <location>
        <begin position="30"/>
        <end position="91"/>
    </location>
</feature>
<dbReference type="AlphaFoldDB" id="A0A840PM50"/>
<evidence type="ECO:0000313" key="2">
    <source>
        <dbReference type="EMBL" id="MBB5140152.1"/>
    </source>
</evidence>
<evidence type="ECO:0000313" key="3">
    <source>
        <dbReference type="Proteomes" id="UP000578449"/>
    </source>
</evidence>
<dbReference type="RefSeq" id="WP_185056953.1">
    <property type="nucleotide sequence ID" value="NZ_BAABIX010000054.1"/>
</dbReference>
<dbReference type="Proteomes" id="UP000578449">
    <property type="component" value="Unassembled WGS sequence"/>
</dbReference>
<organism evidence="2 3">
    <name type="scientific">Thermocatellispora tengchongensis</name>
    <dbReference type="NCBI Taxonomy" id="1073253"/>
    <lineage>
        <taxon>Bacteria</taxon>
        <taxon>Bacillati</taxon>
        <taxon>Actinomycetota</taxon>
        <taxon>Actinomycetes</taxon>
        <taxon>Streptosporangiales</taxon>
        <taxon>Streptosporangiaceae</taxon>
        <taxon>Thermocatellispora</taxon>
    </lineage>
</organism>
<name>A0A840PM50_9ACTN</name>
<reference evidence="2 3" key="1">
    <citation type="submission" date="2020-08" db="EMBL/GenBank/DDBJ databases">
        <title>Genomic Encyclopedia of Type Strains, Phase IV (KMG-IV): sequencing the most valuable type-strain genomes for metagenomic binning, comparative biology and taxonomic classification.</title>
        <authorList>
            <person name="Goeker M."/>
        </authorList>
    </citation>
    <scope>NUCLEOTIDE SEQUENCE [LARGE SCALE GENOMIC DNA]</scope>
    <source>
        <strain evidence="2 3">DSM 45615</strain>
    </source>
</reference>
<evidence type="ECO:0000256" key="1">
    <source>
        <dbReference type="SAM" id="SignalP"/>
    </source>
</evidence>
<comment type="caution">
    <text evidence="2">The sequence shown here is derived from an EMBL/GenBank/DDBJ whole genome shotgun (WGS) entry which is preliminary data.</text>
</comment>
<feature type="signal peptide" evidence="1">
    <location>
        <begin position="1"/>
        <end position="29"/>
    </location>
</feature>
<protein>
    <submittedName>
        <fullName evidence="2">Uncharacterized protein</fullName>
    </submittedName>
</protein>
<dbReference type="EMBL" id="JACHGN010000037">
    <property type="protein sequence ID" value="MBB5140152.1"/>
    <property type="molecule type" value="Genomic_DNA"/>
</dbReference>
<accession>A0A840PM50</accession>